<organism evidence="2 3">
    <name type="scientific">Ascobolus immersus RN42</name>
    <dbReference type="NCBI Taxonomy" id="1160509"/>
    <lineage>
        <taxon>Eukaryota</taxon>
        <taxon>Fungi</taxon>
        <taxon>Dikarya</taxon>
        <taxon>Ascomycota</taxon>
        <taxon>Pezizomycotina</taxon>
        <taxon>Pezizomycetes</taxon>
        <taxon>Pezizales</taxon>
        <taxon>Ascobolaceae</taxon>
        <taxon>Ascobolus</taxon>
    </lineage>
</organism>
<name>A0A3N4HF55_ASCIM</name>
<protein>
    <submittedName>
        <fullName evidence="2">Uncharacterized protein</fullName>
    </submittedName>
</protein>
<gene>
    <name evidence="2" type="ORF">BJ508DRAFT_336775</name>
</gene>
<evidence type="ECO:0000313" key="3">
    <source>
        <dbReference type="Proteomes" id="UP000275078"/>
    </source>
</evidence>
<proteinExistence type="predicted"/>
<feature type="compositionally biased region" description="Polar residues" evidence="1">
    <location>
        <begin position="56"/>
        <end position="65"/>
    </location>
</feature>
<sequence>EDYENHLKAGGIDEDWEPTSYQPQTYRPSPRTTPEPDSQYQQDSFQESRFPDPLSIPSSPVTSGGQRKGSRTPKNVDEVVEFPLDIPVDGIPKACRRLGF</sequence>
<dbReference type="Proteomes" id="UP000275078">
    <property type="component" value="Unassembled WGS sequence"/>
</dbReference>
<accession>A0A3N4HF55</accession>
<feature type="region of interest" description="Disordered" evidence="1">
    <location>
        <begin position="1"/>
        <end position="76"/>
    </location>
</feature>
<dbReference type="AlphaFoldDB" id="A0A3N4HF55"/>
<evidence type="ECO:0000313" key="2">
    <source>
        <dbReference type="EMBL" id="RPA70800.1"/>
    </source>
</evidence>
<feature type="compositionally biased region" description="Polar residues" evidence="1">
    <location>
        <begin position="19"/>
        <end position="47"/>
    </location>
</feature>
<reference evidence="2 3" key="1">
    <citation type="journal article" date="2018" name="Nat. Ecol. Evol.">
        <title>Pezizomycetes genomes reveal the molecular basis of ectomycorrhizal truffle lifestyle.</title>
        <authorList>
            <person name="Murat C."/>
            <person name="Payen T."/>
            <person name="Noel B."/>
            <person name="Kuo A."/>
            <person name="Morin E."/>
            <person name="Chen J."/>
            <person name="Kohler A."/>
            <person name="Krizsan K."/>
            <person name="Balestrini R."/>
            <person name="Da Silva C."/>
            <person name="Montanini B."/>
            <person name="Hainaut M."/>
            <person name="Levati E."/>
            <person name="Barry K.W."/>
            <person name="Belfiori B."/>
            <person name="Cichocki N."/>
            <person name="Clum A."/>
            <person name="Dockter R.B."/>
            <person name="Fauchery L."/>
            <person name="Guy J."/>
            <person name="Iotti M."/>
            <person name="Le Tacon F."/>
            <person name="Lindquist E.A."/>
            <person name="Lipzen A."/>
            <person name="Malagnac F."/>
            <person name="Mello A."/>
            <person name="Molinier V."/>
            <person name="Miyauchi S."/>
            <person name="Poulain J."/>
            <person name="Riccioni C."/>
            <person name="Rubini A."/>
            <person name="Sitrit Y."/>
            <person name="Splivallo R."/>
            <person name="Traeger S."/>
            <person name="Wang M."/>
            <person name="Zifcakova L."/>
            <person name="Wipf D."/>
            <person name="Zambonelli A."/>
            <person name="Paolocci F."/>
            <person name="Nowrousian M."/>
            <person name="Ottonello S."/>
            <person name="Baldrian P."/>
            <person name="Spatafora J.W."/>
            <person name="Henrissat B."/>
            <person name="Nagy L.G."/>
            <person name="Aury J.M."/>
            <person name="Wincker P."/>
            <person name="Grigoriev I.V."/>
            <person name="Bonfante P."/>
            <person name="Martin F.M."/>
        </authorList>
    </citation>
    <scope>NUCLEOTIDE SEQUENCE [LARGE SCALE GENOMIC DNA]</scope>
    <source>
        <strain evidence="2 3">RN42</strain>
    </source>
</reference>
<dbReference type="EMBL" id="ML120055">
    <property type="protein sequence ID" value="RPA70800.1"/>
    <property type="molecule type" value="Genomic_DNA"/>
</dbReference>
<feature type="non-terminal residue" evidence="2">
    <location>
        <position position="1"/>
    </location>
</feature>
<evidence type="ECO:0000256" key="1">
    <source>
        <dbReference type="SAM" id="MobiDB-lite"/>
    </source>
</evidence>
<keyword evidence="3" id="KW-1185">Reference proteome</keyword>